<keyword evidence="3" id="KW-1185">Reference proteome</keyword>
<feature type="domain" description="HTH Mu-type" evidence="1">
    <location>
        <begin position="2"/>
        <end position="69"/>
    </location>
</feature>
<dbReference type="EMBL" id="JAADJU010000001">
    <property type="protein sequence ID" value="NMP25854.1"/>
    <property type="molecule type" value="Genomic_DNA"/>
</dbReference>
<comment type="caution">
    <text evidence="2">The sequence shown here is derived from an EMBL/GenBank/DDBJ whole genome shotgun (WGS) entry which is preliminary data.</text>
</comment>
<dbReference type="InterPro" id="IPR036388">
    <property type="entry name" value="WH-like_DNA-bd_sf"/>
</dbReference>
<accession>A0A848MHM9</accession>
<dbReference type="PROSITE" id="PS51702">
    <property type="entry name" value="HTH_MU"/>
    <property type="match status" value="1"/>
</dbReference>
<dbReference type="Pfam" id="PF02316">
    <property type="entry name" value="HTH_Tnp_Mu_1"/>
    <property type="match status" value="1"/>
</dbReference>
<gene>
    <name evidence="2" type="ORF">GW590_03050</name>
</gene>
<evidence type="ECO:0000313" key="3">
    <source>
        <dbReference type="Proteomes" id="UP000585363"/>
    </source>
</evidence>
<organism evidence="2 3">
    <name type="scientific">Rouxiella aceris</name>
    <dbReference type="NCBI Taxonomy" id="2703884"/>
    <lineage>
        <taxon>Bacteria</taxon>
        <taxon>Pseudomonadati</taxon>
        <taxon>Pseudomonadota</taxon>
        <taxon>Gammaproteobacteria</taxon>
        <taxon>Enterobacterales</taxon>
        <taxon>Yersiniaceae</taxon>
        <taxon>Rouxiella</taxon>
    </lineage>
</organism>
<dbReference type="InterPro" id="IPR003314">
    <property type="entry name" value="Mu-type_HTH"/>
</dbReference>
<evidence type="ECO:0000313" key="2">
    <source>
        <dbReference type="EMBL" id="NMP25854.1"/>
    </source>
</evidence>
<sequence>MKQEWFAAKELVGINGLPTSTQGVHGMARRQGWEKRRRFGVQGRAVEYHIDSLPNRTKPALIIQEKSAEYLCTSYQDPLAIWIESYKQLNETERKQIISYIVRKGMTAMIDCINADEQNSTKQSHPGI</sequence>
<dbReference type="RefSeq" id="WP_169401525.1">
    <property type="nucleotide sequence ID" value="NZ_JAADJU010000001.1"/>
</dbReference>
<name>A0A848MHM9_9GAMM</name>
<keyword evidence="2" id="KW-0238">DNA-binding</keyword>
<dbReference type="SUPFAM" id="SSF46955">
    <property type="entry name" value="Putative DNA-binding domain"/>
    <property type="match status" value="1"/>
</dbReference>
<reference evidence="2 3" key="2">
    <citation type="submission" date="2020-06" db="EMBL/GenBank/DDBJ databases">
        <title>Polyphasic characterization of a Rahnella strain isolated from tree sap.</title>
        <authorList>
            <person name="Kim I.S."/>
        </authorList>
    </citation>
    <scope>NUCLEOTIDE SEQUENCE [LARGE SCALE GENOMIC DNA]</scope>
    <source>
        <strain evidence="2 3">SAP-1</strain>
    </source>
</reference>
<dbReference type="InterPro" id="IPR009061">
    <property type="entry name" value="DNA-bd_dom_put_sf"/>
</dbReference>
<protein>
    <submittedName>
        <fullName evidence="2">Putative DNA-binding transcriptional regulator</fullName>
    </submittedName>
</protein>
<evidence type="ECO:0000259" key="1">
    <source>
        <dbReference type="PROSITE" id="PS51702"/>
    </source>
</evidence>
<dbReference type="GO" id="GO:0003677">
    <property type="term" value="F:DNA binding"/>
    <property type="evidence" value="ECO:0007669"/>
    <property type="project" value="UniProtKB-KW"/>
</dbReference>
<proteinExistence type="predicted"/>
<dbReference type="Proteomes" id="UP000585363">
    <property type="component" value="Unassembled WGS sequence"/>
</dbReference>
<dbReference type="AlphaFoldDB" id="A0A848MHM9"/>
<reference evidence="2 3" key="1">
    <citation type="submission" date="2020-01" db="EMBL/GenBank/DDBJ databases">
        <authorList>
            <person name="Lee S.D."/>
        </authorList>
    </citation>
    <scope>NUCLEOTIDE SEQUENCE [LARGE SCALE GENOMIC DNA]</scope>
    <source>
        <strain evidence="2 3">SAP-1</strain>
    </source>
</reference>
<dbReference type="Gene3D" id="1.10.10.10">
    <property type="entry name" value="Winged helix-like DNA-binding domain superfamily/Winged helix DNA-binding domain"/>
    <property type="match status" value="1"/>
</dbReference>